<keyword evidence="3" id="KW-1003">Cell membrane</keyword>
<dbReference type="PANTHER" id="PTHR30193:SF37">
    <property type="entry name" value="INNER MEMBRANE ABC TRANSPORTER PERMEASE PROTEIN YCJO"/>
    <property type="match status" value="1"/>
</dbReference>
<dbReference type="Gene3D" id="1.10.3720.10">
    <property type="entry name" value="MetI-like"/>
    <property type="match status" value="1"/>
</dbReference>
<evidence type="ECO:0000256" key="2">
    <source>
        <dbReference type="ARBA" id="ARBA00022448"/>
    </source>
</evidence>
<feature type="domain" description="ABC transmembrane type-1" evidence="9">
    <location>
        <begin position="93"/>
        <end position="306"/>
    </location>
</feature>
<comment type="caution">
    <text evidence="10">The sequence shown here is derived from an EMBL/GenBank/DDBJ whole genome shotgun (WGS) entry which is preliminary data.</text>
</comment>
<comment type="subcellular location">
    <subcellularLocation>
        <location evidence="1 7">Cell membrane</location>
        <topology evidence="1 7">Multi-pass membrane protein</topology>
    </subcellularLocation>
</comment>
<feature type="transmembrane region" description="Helical" evidence="7">
    <location>
        <begin position="227"/>
        <end position="249"/>
    </location>
</feature>
<keyword evidence="11" id="KW-1185">Reference proteome</keyword>
<evidence type="ECO:0000259" key="9">
    <source>
        <dbReference type="PROSITE" id="PS50928"/>
    </source>
</evidence>
<keyword evidence="5 7" id="KW-1133">Transmembrane helix</keyword>
<dbReference type="Pfam" id="PF00528">
    <property type="entry name" value="BPD_transp_1"/>
    <property type="match status" value="1"/>
</dbReference>
<keyword evidence="4 7" id="KW-0812">Transmembrane</keyword>
<evidence type="ECO:0000313" key="11">
    <source>
        <dbReference type="Proteomes" id="UP000621510"/>
    </source>
</evidence>
<evidence type="ECO:0000313" key="10">
    <source>
        <dbReference type="EMBL" id="MBL1119445.1"/>
    </source>
</evidence>
<sequence length="317" mass="34027">MSATLTRPTGTGSPTARRNTRPPAGARLLPKALHFLTFAAPGLLAFLIFVLIPIAMTVRTGFTNRNPANPRTRWVGLLNYTRLLQDSDFTGALKNTLVVTVIVTVAANVLGLAIAQLLARSGWLYNALRSVFFTPVVLSSVVVSVIWQAILTDDGLLNSALRGLGVTHPPGWLSDPDLALYSVAFILTWQVLGFCVVVYLAGLAGVPAELLEAAEIDGANRLARFRHITWPMLAPALTINTVMLLITGFKVYDQVQVVTNGGPGNGTTSTIAFQVVQTTFIGNHIGYGSAMATLMLIIIAAISVLALRVLQRREVTR</sequence>
<proteinExistence type="inferred from homology"/>
<evidence type="ECO:0000256" key="6">
    <source>
        <dbReference type="ARBA" id="ARBA00023136"/>
    </source>
</evidence>
<keyword evidence="2 7" id="KW-0813">Transport</keyword>
<dbReference type="InterPro" id="IPR035906">
    <property type="entry name" value="MetI-like_sf"/>
</dbReference>
<dbReference type="Proteomes" id="UP000621510">
    <property type="component" value="Unassembled WGS sequence"/>
</dbReference>
<dbReference type="SUPFAM" id="SSF161098">
    <property type="entry name" value="MetI-like"/>
    <property type="match status" value="1"/>
</dbReference>
<evidence type="ECO:0000256" key="8">
    <source>
        <dbReference type="SAM" id="MobiDB-lite"/>
    </source>
</evidence>
<protein>
    <submittedName>
        <fullName evidence="10">Sugar ABC transporter permease</fullName>
    </submittedName>
</protein>
<name>A0ABS1Q513_9ACTN</name>
<feature type="compositionally biased region" description="Polar residues" evidence="8">
    <location>
        <begin position="1"/>
        <end position="17"/>
    </location>
</feature>
<organism evidence="10 11">
    <name type="scientific">Streptomyces endocoffeicus</name>
    <dbReference type="NCBI Taxonomy" id="2898945"/>
    <lineage>
        <taxon>Bacteria</taxon>
        <taxon>Bacillati</taxon>
        <taxon>Actinomycetota</taxon>
        <taxon>Actinomycetes</taxon>
        <taxon>Kitasatosporales</taxon>
        <taxon>Streptomycetaceae</taxon>
        <taxon>Streptomyces</taxon>
    </lineage>
</organism>
<dbReference type="CDD" id="cd06261">
    <property type="entry name" value="TM_PBP2"/>
    <property type="match status" value="1"/>
</dbReference>
<dbReference type="RefSeq" id="WP_201857219.1">
    <property type="nucleotide sequence ID" value="NZ_JAERRG010000031.1"/>
</dbReference>
<feature type="transmembrane region" description="Helical" evidence="7">
    <location>
        <begin position="35"/>
        <end position="56"/>
    </location>
</feature>
<reference evidence="10 11" key="1">
    <citation type="submission" date="2021-01" db="EMBL/GenBank/DDBJ databases">
        <title>WGS of actinomycetes isolated from Thailand.</title>
        <authorList>
            <person name="Thawai C."/>
        </authorList>
    </citation>
    <scope>NUCLEOTIDE SEQUENCE [LARGE SCALE GENOMIC DNA]</scope>
    <source>
        <strain evidence="10 11">CA3R110</strain>
    </source>
</reference>
<dbReference type="PROSITE" id="PS50928">
    <property type="entry name" value="ABC_TM1"/>
    <property type="match status" value="1"/>
</dbReference>
<feature type="region of interest" description="Disordered" evidence="8">
    <location>
        <begin position="1"/>
        <end position="23"/>
    </location>
</feature>
<feature type="transmembrane region" description="Helical" evidence="7">
    <location>
        <begin position="131"/>
        <end position="150"/>
    </location>
</feature>
<evidence type="ECO:0000256" key="3">
    <source>
        <dbReference type="ARBA" id="ARBA00022475"/>
    </source>
</evidence>
<dbReference type="InterPro" id="IPR000515">
    <property type="entry name" value="MetI-like"/>
</dbReference>
<dbReference type="EMBL" id="JAERRG010000031">
    <property type="protein sequence ID" value="MBL1119445.1"/>
    <property type="molecule type" value="Genomic_DNA"/>
</dbReference>
<dbReference type="InterPro" id="IPR051393">
    <property type="entry name" value="ABC_transporter_permease"/>
</dbReference>
<evidence type="ECO:0000256" key="4">
    <source>
        <dbReference type="ARBA" id="ARBA00022692"/>
    </source>
</evidence>
<feature type="transmembrane region" description="Helical" evidence="7">
    <location>
        <begin position="97"/>
        <end position="119"/>
    </location>
</feature>
<dbReference type="PANTHER" id="PTHR30193">
    <property type="entry name" value="ABC TRANSPORTER PERMEASE PROTEIN"/>
    <property type="match status" value="1"/>
</dbReference>
<feature type="transmembrane region" description="Helical" evidence="7">
    <location>
        <begin position="285"/>
        <end position="307"/>
    </location>
</feature>
<evidence type="ECO:0000256" key="1">
    <source>
        <dbReference type="ARBA" id="ARBA00004651"/>
    </source>
</evidence>
<accession>A0ABS1Q513</accession>
<comment type="similarity">
    <text evidence="7">Belongs to the binding-protein-dependent transport system permease family.</text>
</comment>
<gene>
    <name evidence="10" type="ORF">JK364_44910</name>
</gene>
<evidence type="ECO:0000256" key="7">
    <source>
        <dbReference type="RuleBase" id="RU363032"/>
    </source>
</evidence>
<dbReference type="SUPFAM" id="SSF160964">
    <property type="entry name" value="MalF N-terminal region-like"/>
    <property type="match status" value="1"/>
</dbReference>
<keyword evidence="6 7" id="KW-0472">Membrane</keyword>
<feature type="transmembrane region" description="Helical" evidence="7">
    <location>
        <begin position="178"/>
        <end position="206"/>
    </location>
</feature>
<evidence type="ECO:0000256" key="5">
    <source>
        <dbReference type="ARBA" id="ARBA00022989"/>
    </source>
</evidence>